<evidence type="ECO:0000313" key="2">
    <source>
        <dbReference type="Proteomes" id="UP000264120"/>
    </source>
</evidence>
<evidence type="ECO:0000313" key="1">
    <source>
        <dbReference type="EMBL" id="AXY22489.1"/>
    </source>
</evidence>
<dbReference type="Gene3D" id="3.40.50.150">
    <property type="entry name" value="Vaccinia Virus protein VP39"/>
    <property type="match status" value="1"/>
</dbReference>
<name>A0A347WC96_9PROT</name>
<protein>
    <recommendedName>
        <fullName evidence="3">Methyltransferase</fullName>
    </recommendedName>
</protein>
<dbReference type="SUPFAM" id="SSF53335">
    <property type="entry name" value="S-adenosyl-L-methionine-dependent methyltransferases"/>
    <property type="match status" value="1"/>
</dbReference>
<evidence type="ECO:0008006" key="3">
    <source>
        <dbReference type="Google" id="ProtNLM"/>
    </source>
</evidence>
<dbReference type="InterPro" id="IPR006311">
    <property type="entry name" value="TAT_signal"/>
</dbReference>
<reference evidence="1 2" key="1">
    <citation type="submission" date="2017-08" db="EMBL/GenBank/DDBJ databases">
        <title>Complete genome sequence of Gluconacetobacter saccharivorans CV1 isolated from Fermented Vinegar.</title>
        <authorList>
            <person name="Kim S.-Y."/>
        </authorList>
    </citation>
    <scope>NUCLEOTIDE SEQUENCE [LARGE SCALE GENOMIC DNA]</scope>
    <source>
        <strain evidence="1 2">CV1</strain>
    </source>
</reference>
<dbReference type="EMBL" id="CP023036">
    <property type="protein sequence ID" value="AXY22489.1"/>
    <property type="molecule type" value="Genomic_DNA"/>
</dbReference>
<keyword evidence="2" id="KW-1185">Reference proteome</keyword>
<dbReference type="AlphaFoldDB" id="A0A347WC96"/>
<dbReference type="KEGG" id="ksc:CD178_01726"/>
<proteinExistence type="predicted"/>
<dbReference type="PROSITE" id="PS51318">
    <property type="entry name" value="TAT"/>
    <property type="match status" value="1"/>
</dbReference>
<sequence length="290" mass="31283">MADMTDTTSNSLTGLINRRTFLIAGAAAMPLVGSGARFAHAATTYDDAVLRECIAAPYRPAEQVHRDPWRHPYQSLLFWGLKPGMTVIDLQPAGGYWTYILAPYLARTGGRYIAGLPDTGPDAGKQARDSFVRTFADSARFGHIEMAPFSPGKAPLGAPDTADMVISGREIHNWIRHGYTAEAMHAVAAVLKANGIFAVEDHRADPHAQKPDASDGYVAVATIVQAAAKAGLMLEASSEINANPKDTKDYPFGVWSLPPTRKSDAATAPQRTAYDAIGESDRMTLKFRKP</sequence>
<dbReference type="PIRSF" id="PIRSF031679">
    <property type="entry name" value="Mtase_Alr7345_prd"/>
    <property type="match status" value="1"/>
</dbReference>
<gene>
    <name evidence="1" type="ORF">CD178_01726</name>
</gene>
<accession>A0A347WC96</accession>
<dbReference type="InterPro" id="IPR016980">
    <property type="entry name" value="S-AdoMet-dep_MeTrfase_Alr7345"/>
</dbReference>
<dbReference type="InterPro" id="IPR029063">
    <property type="entry name" value="SAM-dependent_MTases_sf"/>
</dbReference>
<organism evidence="1 2">
    <name type="scientific">Komagataeibacter saccharivorans</name>
    <dbReference type="NCBI Taxonomy" id="265959"/>
    <lineage>
        <taxon>Bacteria</taxon>
        <taxon>Pseudomonadati</taxon>
        <taxon>Pseudomonadota</taxon>
        <taxon>Alphaproteobacteria</taxon>
        <taxon>Acetobacterales</taxon>
        <taxon>Acetobacteraceae</taxon>
        <taxon>Komagataeibacter</taxon>
    </lineage>
</organism>
<dbReference type="Proteomes" id="UP000264120">
    <property type="component" value="Chromosome"/>
</dbReference>